<dbReference type="SUPFAM" id="SSF56300">
    <property type="entry name" value="Metallo-dependent phosphatases"/>
    <property type="match status" value="1"/>
</dbReference>
<dbReference type="InterPro" id="IPR052169">
    <property type="entry name" value="CW_Biosynth-Accessory"/>
</dbReference>
<gene>
    <name evidence="3" type="ORF">I6J18_08260</name>
</gene>
<evidence type="ECO:0000313" key="4">
    <source>
        <dbReference type="Proteomes" id="UP000595254"/>
    </source>
</evidence>
<dbReference type="Gene3D" id="3.60.21.10">
    <property type="match status" value="1"/>
</dbReference>
<sequence length="351" mass="38531">MNKNRLYLASSIVVILLLVIFIKEGSAASSESPGKSVSPKYKPITVTVTGDILLDKSVGEKIKKYGVDYPFKSVGPFLKKSDLTAGNLETSVTVRGTAQSKQFTFRSKPGTLKGVYNAGFDMVSLANNHTLDYGQIGLTDTMTNLKKYKIGYSGAGKNEKEAFQVYQKVIKGKKIAILGISRVLPETSWIAGASKPGLASGYSTEPMMKYVKKAVKSSDYTIVMIHWNKESTDYPEPYAREMAKKFIDAGVDAVVGSHSHTLMGIDYYKNAPIFYSMGNFVFTSSSDKSSETMMATLTFDQNKVGIKLIPAKIINGQPKLMNDAYNQKVIKKLNRLSPRAKISKSGKVSKR</sequence>
<organism evidence="3 4">
    <name type="scientific">Peribacillus psychrosaccharolyticus</name>
    <name type="common">Bacillus psychrosaccharolyticus</name>
    <dbReference type="NCBI Taxonomy" id="1407"/>
    <lineage>
        <taxon>Bacteria</taxon>
        <taxon>Bacillati</taxon>
        <taxon>Bacillota</taxon>
        <taxon>Bacilli</taxon>
        <taxon>Bacillales</taxon>
        <taxon>Bacillaceae</taxon>
        <taxon>Peribacillus</taxon>
    </lineage>
</organism>
<dbReference type="KEGG" id="ppsr:I6J18_08260"/>
<reference evidence="3 4" key="1">
    <citation type="submission" date="2021-01" db="EMBL/GenBank/DDBJ databases">
        <title>FDA dAtabase for Regulatory Grade micrObial Sequences (FDA-ARGOS): Supporting development and validation of Infectious Disease Dx tests.</title>
        <authorList>
            <person name="Nelson B."/>
            <person name="Plummer A."/>
            <person name="Tallon L."/>
            <person name="Sadzewicz L."/>
            <person name="Zhao X."/>
            <person name="Boylan J."/>
            <person name="Ott S."/>
            <person name="Bowen H."/>
            <person name="Vavikolanu K."/>
            <person name="Mehta A."/>
            <person name="Aluvathingal J."/>
            <person name="Nadendla S."/>
            <person name="Myers T."/>
            <person name="Yan Y."/>
            <person name="Sichtig H."/>
        </authorList>
    </citation>
    <scope>NUCLEOTIDE SEQUENCE [LARGE SCALE GENOMIC DNA]</scope>
    <source>
        <strain evidence="3 4">FDAARGOS_1161</strain>
    </source>
</reference>
<evidence type="ECO:0000259" key="2">
    <source>
        <dbReference type="SMART" id="SM00854"/>
    </source>
</evidence>
<dbReference type="RefSeq" id="WP_081704996.1">
    <property type="nucleotide sequence ID" value="NZ_CP068053.1"/>
</dbReference>
<proteinExistence type="inferred from homology"/>
<dbReference type="Pfam" id="PF09587">
    <property type="entry name" value="PGA_cap"/>
    <property type="match status" value="1"/>
</dbReference>
<name>A0A974NQ76_PERPY</name>
<dbReference type="Proteomes" id="UP000595254">
    <property type="component" value="Chromosome"/>
</dbReference>
<comment type="similarity">
    <text evidence="1">Belongs to the CapA family.</text>
</comment>
<dbReference type="InterPro" id="IPR029052">
    <property type="entry name" value="Metallo-depent_PP-like"/>
</dbReference>
<dbReference type="InterPro" id="IPR019079">
    <property type="entry name" value="Capsule_synth_CapA"/>
</dbReference>
<dbReference type="PANTHER" id="PTHR33393:SF13">
    <property type="entry name" value="PGA BIOSYNTHESIS PROTEIN CAPA"/>
    <property type="match status" value="1"/>
</dbReference>
<keyword evidence="4" id="KW-1185">Reference proteome</keyword>
<dbReference type="PANTHER" id="PTHR33393">
    <property type="entry name" value="POLYGLUTAMINE SYNTHESIS ACCESSORY PROTEIN RV0574C-RELATED"/>
    <property type="match status" value="1"/>
</dbReference>
<evidence type="ECO:0000313" key="3">
    <source>
        <dbReference type="EMBL" id="QQT01829.1"/>
    </source>
</evidence>
<dbReference type="AlphaFoldDB" id="A0A974NQ76"/>
<protein>
    <submittedName>
        <fullName evidence="3">CapA family protein</fullName>
    </submittedName>
</protein>
<accession>A0A974NQ76</accession>
<dbReference type="CDD" id="cd07381">
    <property type="entry name" value="MPP_CapA"/>
    <property type="match status" value="1"/>
</dbReference>
<feature type="domain" description="Capsule synthesis protein CapA" evidence="2">
    <location>
        <begin position="45"/>
        <end position="284"/>
    </location>
</feature>
<evidence type="ECO:0000256" key="1">
    <source>
        <dbReference type="ARBA" id="ARBA00005662"/>
    </source>
</evidence>
<dbReference type="EMBL" id="CP068053">
    <property type="protein sequence ID" value="QQT01829.1"/>
    <property type="molecule type" value="Genomic_DNA"/>
</dbReference>
<dbReference type="SMART" id="SM00854">
    <property type="entry name" value="PGA_cap"/>
    <property type="match status" value="1"/>
</dbReference>